<dbReference type="InterPro" id="IPR041726">
    <property type="entry name" value="ACAD10_11_N"/>
</dbReference>
<keyword evidence="2" id="KW-0808">Transferase</keyword>
<evidence type="ECO:0000313" key="2">
    <source>
        <dbReference type="EMBL" id="SFV07090.1"/>
    </source>
</evidence>
<dbReference type="OrthoDB" id="3806873at2"/>
<dbReference type="eggNOG" id="COG3173">
    <property type="taxonomic scope" value="Bacteria"/>
</dbReference>
<evidence type="ECO:0000313" key="3">
    <source>
        <dbReference type="Proteomes" id="UP000183508"/>
    </source>
</evidence>
<name>A0A1I7LBN8_9BACL</name>
<evidence type="ECO:0000259" key="1">
    <source>
        <dbReference type="Pfam" id="PF01636"/>
    </source>
</evidence>
<dbReference type="STRING" id="392015.SAMN05421543_1343"/>
<proteinExistence type="predicted"/>
<accession>A0A1I7LBN8</accession>
<dbReference type="InterPro" id="IPR002575">
    <property type="entry name" value="Aminoglycoside_PTrfase"/>
</dbReference>
<dbReference type="RefSeq" id="WP_074956479.1">
    <property type="nucleotide sequence ID" value="NZ_FPBV01000034.1"/>
</dbReference>
<dbReference type="PANTHER" id="PTHR47829">
    <property type="entry name" value="HYDROLASE, PUTATIVE (AFU_ORTHOLOGUE AFUA_1G12880)-RELATED"/>
    <property type="match status" value="1"/>
</dbReference>
<dbReference type="InterPro" id="IPR052898">
    <property type="entry name" value="ACAD10-like"/>
</dbReference>
<dbReference type="InterPro" id="IPR011009">
    <property type="entry name" value="Kinase-like_dom_sf"/>
</dbReference>
<dbReference type="Gene3D" id="3.30.200.20">
    <property type="entry name" value="Phosphorylase Kinase, domain 1"/>
    <property type="match status" value="1"/>
</dbReference>
<dbReference type="Gene3D" id="3.90.1200.10">
    <property type="match status" value="1"/>
</dbReference>
<dbReference type="GO" id="GO:0016301">
    <property type="term" value="F:kinase activity"/>
    <property type="evidence" value="ECO:0007669"/>
    <property type="project" value="UniProtKB-KW"/>
</dbReference>
<dbReference type="Proteomes" id="UP000183508">
    <property type="component" value="Unassembled WGS sequence"/>
</dbReference>
<dbReference type="CDD" id="cd05154">
    <property type="entry name" value="ACAD10_11_N-like"/>
    <property type="match status" value="1"/>
</dbReference>
<reference evidence="3" key="1">
    <citation type="submission" date="2016-10" db="EMBL/GenBank/DDBJ databases">
        <authorList>
            <person name="Varghese N."/>
        </authorList>
    </citation>
    <scope>NUCLEOTIDE SEQUENCE [LARGE SCALE GENOMIC DNA]</scope>
    <source>
        <strain evidence="3">DSM 17980</strain>
    </source>
</reference>
<protein>
    <submittedName>
        <fullName evidence="2">Predicted kinase, aminoglycoside phosphotransferase (APT) family</fullName>
    </submittedName>
</protein>
<keyword evidence="3" id="KW-1185">Reference proteome</keyword>
<organism evidence="2 3">
    <name type="scientific">Alicyclobacillus macrosporangiidus</name>
    <dbReference type="NCBI Taxonomy" id="392015"/>
    <lineage>
        <taxon>Bacteria</taxon>
        <taxon>Bacillati</taxon>
        <taxon>Bacillota</taxon>
        <taxon>Bacilli</taxon>
        <taxon>Bacillales</taxon>
        <taxon>Alicyclobacillaceae</taxon>
        <taxon>Alicyclobacillus</taxon>
    </lineage>
</organism>
<dbReference type="EMBL" id="FPBV01000034">
    <property type="protein sequence ID" value="SFV07090.1"/>
    <property type="molecule type" value="Genomic_DNA"/>
</dbReference>
<dbReference type="Pfam" id="PF01636">
    <property type="entry name" value="APH"/>
    <property type="match status" value="1"/>
</dbReference>
<dbReference type="PANTHER" id="PTHR47829:SF1">
    <property type="entry name" value="HAD FAMILY PHOSPHATASE"/>
    <property type="match status" value="1"/>
</dbReference>
<dbReference type="AlphaFoldDB" id="A0A1I7LBN8"/>
<dbReference type="SUPFAM" id="SSF56112">
    <property type="entry name" value="Protein kinase-like (PK-like)"/>
    <property type="match status" value="1"/>
</dbReference>
<sequence>MNVREVKGTIPVRPGEGFDVGAVQRYLAEHVSGWEDGPLEVVQFPTGASNLTYLIQSGERVAVLRRPPLGPLPPKAHDMKRESSFLAHLHPVFPLAPRPLAFCDDPAVIGGPFYVMEYRPGVVLDAEFPEGVAMGMDTRAQISESFVQALVRLHAVDAEASGLMAFGHPEGFLERQVKGWIDRYHRAKTDDIPGVDRLTGWLADHVPPSPQATVIHNDYKLNNLILDQDNPTRIVAIVDWEMATVGDPLFDLGVTLSYWTQPDDPEPLQRILPTVTRYPGFYTRARLIERYAELSGRDVGGIEYYQVFAYFKLAVILQQIYVRWVRGQTRDERFATFGERVRVLIHHALSHIG</sequence>
<keyword evidence="2" id="KW-0418">Kinase</keyword>
<gene>
    <name evidence="2" type="ORF">SAMN05421543_1343</name>
</gene>
<feature type="domain" description="Aminoglycoside phosphotransferase" evidence="1">
    <location>
        <begin position="41"/>
        <end position="271"/>
    </location>
</feature>